<feature type="compositionally biased region" description="Basic and acidic residues" evidence="8">
    <location>
        <begin position="800"/>
        <end position="820"/>
    </location>
</feature>
<dbReference type="InterPro" id="IPR027417">
    <property type="entry name" value="P-loop_NTPase"/>
</dbReference>
<keyword evidence="4" id="KW-0862">Zinc</keyword>
<dbReference type="InterPro" id="IPR036961">
    <property type="entry name" value="Kinesin_motor_dom_sf"/>
</dbReference>
<feature type="compositionally biased region" description="Polar residues" evidence="8">
    <location>
        <begin position="531"/>
        <end position="549"/>
    </location>
</feature>
<dbReference type="InterPro" id="IPR027640">
    <property type="entry name" value="Kinesin-like_fam"/>
</dbReference>
<dbReference type="PROSITE" id="PS00518">
    <property type="entry name" value="ZF_RING_1"/>
    <property type="match status" value="1"/>
</dbReference>
<protein>
    <recommendedName>
        <fullName evidence="13">Kinesin-like protein</fullName>
    </recommendedName>
</protein>
<evidence type="ECO:0000256" key="1">
    <source>
        <dbReference type="ARBA" id="ARBA00022723"/>
    </source>
</evidence>
<sequence length="1621" mass="174607">MANYINACIRIRPRKPDETGYIECADRVGNKLIATNDYSDQFSAVLGPHSTQHDVFQTCGVQLLDAALEGKNSCLFAYGQTGSGKTFSMYGAEGGKNPAKLDGIVPAICAELFRRKQQLEKRNSVRLTLGASLVEVQGNKVIDLLADSLPDGQQPSLRVRGSEVLGERLEKVHSSRGLTHLIERGMSKRVTSQNMTHAHSSRSHAFLTLMIEKREFVSGQQTNCEISTMYMVDLAGSEKFVSGGDSSTGGGSINAGLLALGKVLTALARKSSFVPYRDSVLTRMLSNVLVGDCQTCVLACINPGLEQFSETRNVLQYAQHTISVAPNMVPKLGIHSKDHHHHNNSDAGSDSCYDSDGGVATSGDPMANDSFDADEGMDRRTEVVETNSFGSIYARFLGDPGNPLILYLHGAGPSQGRRSTSRMWIKLMTSFAGTMDHANSKLATDRSSKKPKKKGGASDSKGDASTLAECRYSEGNVSAADGVEELGENSLASMSGNGEKAPLAEKQPSHKDRRSSCDANGASNHPLEPRVSNSNSRGGLSVGDTSSWEEMSEANWENTCGVIDEKSGTKNTEGSSHGLATVSSHAVEAESSDASTAGMHCAARNSGESSKGKKKTVDPSHGASLAAHPANGRLSLEDTAHGSKSKREAQSSGEPAHPRLAARSHSHEKDAPNAAKQPSEGRLAAQMIAKFEGHSVEVRSRGHSHDTGAPAAIKHASDGLRRMSEGNLEDTLAILDEYHADLKTKEEQKRDEHHDAHESTPGGVDGDAPPISTCAEPHAAQQAGKRSRISAKRRGTIGMSRRDQESRTDQESRRGHESPPRDGSLTPGSRSPVSTSRSPVSTPGRETPKGTPRLVRVKVKAADHHRGSVKDKLGVRERKSDGFANSLFVDTEQDDVVDDGHDRVAGMRSQLALLLRARQKELKQMSCSMCLSPLVKPTRLPSCRHVLCAVCVEKTIVYFRECPICSKPMDGPAHVDLYHTEVMRMRLATLNNIPVIVTTEKARLDVMLREKERCNRVVLEFSSEGAMVDGGRTELIFFIQIVPSPEGTEVIRGSHCPISLDGHKVVDYVTINCTPTKPAPVAGEKGYLDAPSSPTHGFCVQSASKKCHITLHWAHELWMAPLQVRYTAHGSTPFRRRIAVQLSPDVTAAGKRGPGNDDGGAPLVYGEDASQSSGWVTYLPGLSGARAQGTILISSRKVKEAKAASAQSSELASRWMDRLAEDTEHVVDEAIGHVRDVQQMLVLGANAMTPLPLLAEDASLGLDKASQGFLMKSVCEGMHPGIVDMYETMLNLVKSDSKGSRLSELFKEKDKNLLRPKNFFQVAIDLPGHGKTPSAPDSLDWSAFLLEVIRALAKQHAYLVVGYGQSASALFNALLTNPKLTSFVAVREPEIDHVDVETLHGILHPVLVACDVEAPLFRSVRQLESALLQISVPKISLTRSPKYFQKEFADEIYAFMDNNGWHGSLPTNGNSKKLPLLTRLAGGIGAWREEAKAASNADPKSPHGPKTPKSPGGSLAKGERRVSIFRAGTEKELLVTPKLTKPMARSGTEKDLLHATPPVTPKSRSMCRSATEKELLSATPPATPKSRLMSRSATEKELLHTAPSAGPNSKPVAAGTLSHGK</sequence>
<reference evidence="11 12" key="1">
    <citation type="journal article" date="2024" name="Science">
        <title>Giant polyketide synthase enzymes in the biosynthesis of giant marine polyether toxins.</title>
        <authorList>
            <person name="Fallon T.R."/>
            <person name="Shende V.V."/>
            <person name="Wierzbicki I.H."/>
            <person name="Pendleton A.L."/>
            <person name="Watervoot N.F."/>
            <person name="Auber R.P."/>
            <person name="Gonzalez D.J."/>
            <person name="Wisecaver J.H."/>
            <person name="Moore B.S."/>
        </authorList>
    </citation>
    <scope>NUCLEOTIDE SEQUENCE [LARGE SCALE GENOMIC DNA]</scope>
    <source>
        <strain evidence="11 12">12B1</strain>
    </source>
</reference>
<evidence type="ECO:0000259" key="10">
    <source>
        <dbReference type="PROSITE" id="PS50089"/>
    </source>
</evidence>
<dbReference type="Pfam" id="PF00225">
    <property type="entry name" value="Kinesin"/>
    <property type="match status" value="1"/>
</dbReference>
<feature type="compositionally biased region" description="Basic and acidic residues" evidence="8">
    <location>
        <begin position="1517"/>
        <end position="1533"/>
    </location>
</feature>
<dbReference type="PRINTS" id="PR00380">
    <property type="entry name" value="KINESINHEAVY"/>
</dbReference>
<keyword evidence="12" id="KW-1185">Reference proteome</keyword>
<keyword evidence="1" id="KW-0479">Metal-binding</keyword>
<dbReference type="InterPro" id="IPR001841">
    <property type="entry name" value="Znf_RING"/>
</dbReference>
<dbReference type="PANTHER" id="PTHR24115:SF546">
    <property type="entry name" value="KINESIN-LIKE PROTEIN KIF14"/>
    <property type="match status" value="1"/>
</dbReference>
<dbReference type="EMBL" id="JBGBPQ010000008">
    <property type="protein sequence ID" value="KAL1521048.1"/>
    <property type="molecule type" value="Genomic_DNA"/>
</dbReference>
<dbReference type="GO" id="GO:0008017">
    <property type="term" value="F:microtubule binding"/>
    <property type="evidence" value="ECO:0007669"/>
    <property type="project" value="InterPro"/>
</dbReference>
<feature type="compositionally biased region" description="Basic residues" evidence="8">
    <location>
        <begin position="785"/>
        <end position="795"/>
    </location>
</feature>
<keyword evidence="2 7" id="KW-0547">Nucleotide-binding</keyword>
<dbReference type="InterPro" id="IPR019821">
    <property type="entry name" value="Kinesin_motor_CS"/>
</dbReference>
<feature type="compositionally biased region" description="Low complexity" evidence="8">
    <location>
        <begin position="826"/>
        <end position="845"/>
    </location>
</feature>
<dbReference type="Gene3D" id="3.30.40.10">
    <property type="entry name" value="Zinc/RING finger domain, C3HC4 (zinc finger)"/>
    <property type="match status" value="1"/>
</dbReference>
<name>A0AB34JJB0_PRYPA</name>
<gene>
    <name evidence="11" type="ORF">AB1Y20_022603</name>
</gene>
<feature type="binding site" evidence="7">
    <location>
        <begin position="79"/>
        <end position="86"/>
    </location>
    <ligand>
        <name>ATP</name>
        <dbReference type="ChEBI" id="CHEBI:30616"/>
    </ligand>
</feature>
<dbReference type="GO" id="GO:0003777">
    <property type="term" value="F:microtubule motor activity"/>
    <property type="evidence" value="ECO:0007669"/>
    <property type="project" value="InterPro"/>
</dbReference>
<feature type="region of interest" description="Disordered" evidence="8">
    <location>
        <begin position="1490"/>
        <end position="1621"/>
    </location>
</feature>
<evidence type="ECO:0000256" key="5">
    <source>
        <dbReference type="ARBA" id="ARBA00022840"/>
    </source>
</evidence>
<dbReference type="InterPro" id="IPR029058">
    <property type="entry name" value="AB_hydrolase_fold"/>
</dbReference>
<evidence type="ECO:0000259" key="9">
    <source>
        <dbReference type="PROSITE" id="PS50067"/>
    </source>
</evidence>
<evidence type="ECO:0000256" key="3">
    <source>
        <dbReference type="ARBA" id="ARBA00022771"/>
    </source>
</evidence>
<accession>A0AB34JJB0</accession>
<comment type="similarity">
    <text evidence="7">Belongs to the TRAFAC class myosin-kinesin ATPase superfamily. Kinesin family.</text>
</comment>
<comment type="caution">
    <text evidence="11">The sequence shown here is derived from an EMBL/GenBank/DDBJ whole genome shotgun (WGS) entry which is preliminary data.</text>
</comment>
<dbReference type="SUPFAM" id="SSF53474">
    <property type="entry name" value="alpha/beta-Hydrolases"/>
    <property type="match status" value="1"/>
</dbReference>
<keyword evidence="5 7" id="KW-0067">ATP-binding</keyword>
<feature type="compositionally biased region" description="Basic and acidic residues" evidence="8">
    <location>
        <begin position="635"/>
        <end position="649"/>
    </location>
</feature>
<keyword evidence="7" id="KW-0505">Motor protein</keyword>
<dbReference type="PANTHER" id="PTHR24115">
    <property type="entry name" value="KINESIN-RELATED"/>
    <property type="match status" value="1"/>
</dbReference>
<dbReference type="PROSITE" id="PS50067">
    <property type="entry name" value="KINESIN_MOTOR_2"/>
    <property type="match status" value="1"/>
</dbReference>
<dbReference type="GO" id="GO:0008270">
    <property type="term" value="F:zinc ion binding"/>
    <property type="evidence" value="ECO:0007669"/>
    <property type="project" value="UniProtKB-KW"/>
</dbReference>
<evidence type="ECO:0000313" key="11">
    <source>
        <dbReference type="EMBL" id="KAL1521048.1"/>
    </source>
</evidence>
<evidence type="ECO:0000256" key="4">
    <source>
        <dbReference type="ARBA" id="ARBA00022833"/>
    </source>
</evidence>
<keyword evidence="3 6" id="KW-0863">Zinc-finger</keyword>
<dbReference type="GO" id="GO:0005871">
    <property type="term" value="C:kinesin complex"/>
    <property type="evidence" value="ECO:0007669"/>
    <property type="project" value="TreeGrafter"/>
</dbReference>
<dbReference type="InterPro" id="IPR013083">
    <property type="entry name" value="Znf_RING/FYVE/PHD"/>
</dbReference>
<feature type="region of interest" description="Disordered" evidence="8">
    <location>
        <begin position="335"/>
        <end position="376"/>
    </location>
</feature>
<dbReference type="GO" id="GO:0005874">
    <property type="term" value="C:microtubule"/>
    <property type="evidence" value="ECO:0007669"/>
    <property type="project" value="TreeGrafter"/>
</dbReference>
<dbReference type="GO" id="GO:0016887">
    <property type="term" value="F:ATP hydrolysis activity"/>
    <property type="evidence" value="ECO:0007669"/>
    <property type="project" value="TreeGrafter"/>
</dbReference>
<evidence type="ECO:0008006" key="13">
    <source>
        <dbReference type="Google" id="ProtNLM"/>
    </source>
</evidence>
<evidence type="ECO:0000256" key="7">
    <source>
        <dbReference type="PROSITE-ProRule" id="PRU00283"/>
    </source>
</evidence>
<proteinExistence type="inferred from homology"/>
<evidence type="ECO:0000256" key="6">
    <source>
        <dbReference type="PROSITE-ProRule" id="PRU00175"/>
    </source>
</evidence>
<dbReference type="GO" id="GO:0007018">
    <property type="term" value="P:microtubule-based movement"/>
    <property type="evidence" value="ECO:0007669"/>
    <property type="project" value="InterPro"/>
</dbReference>
<feature type="region of interest" description="Disordered" evidence="8">
    <location>
        <begin position="490"/>
        <end position="553"/>
    </location>
</feature>
<feature type="domain" description="Kinesin motor" evidence="9">
    <location>
        <begin position="4"/>
        <end position="324"/>
    </location>
</feature>
<dbReference type="GO" id="GO:0005524">
    <property type="term" value="F:ATP binding"/>
    <property type="evidence" value="ECO:0007669"/>
    <property type="project" value="UniProtKB-UniRule"/>
</dbReference>
<evidence type="ECO:0000313" key="12">
    <source>
        <dbReference type="Proteomes" id="UP001515480"/>
    </source>
</evidence>
<dbReference type="Gene3D" id="3.40.50.1820">
    <property type="entry name" value="alpha/beta hydrolase"/>
    <property type="match status" value="1"/>
</dbReference>
<dbReference type="SMART" id="SM00184">
    <property type="entry name" value="RING"/>
    <property type="match status" value="1"/>
</dbReference>
<feature type="compositionally biased region" description="Basic and acidic residues" evidence="8">
    <location>
        <begin position="507"/>
        <end position="516"/>
    </location>
</feature>
<dbReference type="InterPro" id="IPR001752">
    <property type="entry name" value="Kinesin_motor_dom"/>
</dbReference>
<feature type="compositionally biased region" description="Basic and acidic residues" evidence="8">
    <location>
        <begin position="860"/>
        <end position="870"/>
    </location>
</feature>
<dbReference type="SMART" id="SM00129">
    <property type="entry name" value="KISc"/>
    <property type="match status" value="1"/>
</dbReference>
<dbReference type="InterPro" id="IPR017907">
    <property type="entry name" value="Znf_RING_CS"/>
</dbReference>
<feature type="compositionally biased region" description="Basic and acidic residues" evidence="8">
    <location>
        <begin position="745"/>
        <end position="758"/>
    </location>
</feature>
<dbReference type="PROSITE" id="PS00411">
    <property type="entry name" value="KINESIN_MOTOR_1"/>
    <property type="match status" value="1"/>
</dbReference>
<dbReference type="PROSITE" id="PS50089">
    <property type="entry name" value="ZF_RING_2"/>
    <property type="match status" value="1"/>
</dbReference>
<evidence type="ECO:0000256" key="2">
    <source>
        <dbReference type="ARBA" id="ARBA00022741"/>
    </source>
</evidence>
<dbReference type="Gene3D" id="3.40.850.10">
    <property type="entry name" value="Kinesin motor domain"/>
    <property type="match status" value="1"/>
</dbReference>
<dbReference type="Proteomes" id="UP001515480">
    <property type="component" value="Unassembled WGS sequence"/>
</dbReference>
<feature type="region of interest" description="Disordered" evidence="8">
    <location>
        <begin position="585"/>
        <end position="681"/>
    </location>
</feature>
<feature type="region of interest" description="Disordered" evidence="8">
    <location>
        <begin position="438"/>
        <end position="464"/>
    </location>
</feature>
<feature type="region of interest" description="Disordered" evidence="8">
    <location>
        <begin position="745"/>
        <end position="870"/>
    </location>
</feature>
<feature type="domain" description="RING-type" evidence="10">
    <location>
        <begin position="927"/>
        <end position="966"/>
    </location>
</feature>
<organism evidence="11 12">
    <name type="scientific">Prymnesium parvum</name>
    <name type="common">Toxic golden alga</name>
    <dbReference type="NCBI Taxonomy" id="97485"/>
    <lineage>
        <taxon>Eukaryota</taxon>
        <taxon>Haptista</taxon>
        <taxon>Haptophyta</taxon>
        <taxon>Prymnesiophyceae</taxon>
        <taxon>Prymnesiales</taxon>
        <taxon>Prymnesiaceae</taxon>
        <taxon>Prymnesium</taxon>
    </lineage>
</organism>
<dbReference type="SUPFAM" id="SSF57850">
    <property type="entry name" value="RING/U-box"/>
    <property type="match status" value="1"/>
</dbReference>
<dbReference type="SUPFAM" id="SSF52540">
    <property type="entry name" value="P-loop containing nucleoside triphosphate hydrolases"/>
    <property type="match status" value="1"/>
</dbReference>
<evidence type="ECO:0000256" key="8">
    <source>
        <dbReference type="SAM" id="MobiDB-lite"/>
    </source>
</evidence>